<dbReference type="PROSITE" id="PS51257">
    <property type="entry name" value="PROKAR_LIPOPROTEIN"/>
    <property type="match status" value="1"/>
</dbReference>
<evidence type="ECO:0000313" key="1">
    <source>
        <dbReference type="EMBL" id="GAL01659.1"/>
    </source>
</evidence>
<organism evidence="1 2">
    <name type="scientific">Nonlabens ulvanivorans</name>
    <name type="common">Persicivirga ulvanivorans</name>
    <dbReference type="NCBI Taxonomy" id="906888"/>
    <lineage>
        <taxon>Bacteria</taxon>
        <taxon>Pseudomonadati</taxon>
        <taxon>Bacteroidota</taxon>
        <taxon>Flavobacteriia</taxon>
        <taxon>Flavobacteriales</taxon>
        <taxon>Flavobacteriaceae</taxon>
        <taxon>Nonlabens</taxon>
    </lineage>
</organism>
<evidence type="ECO:0008006" key="3">
    <source>
        <dbReference type="Google" id="ProtNLM"/>
    </source>
</evidence>
<gene>
    <name evidence="1" type="ORF">JCM19314_1443</name>
</gene>
<sequence>MKKILLIWVLAIAITSCKEAQKEIEITKETTKVTDVIDLEPISEFTAAIEMAHKKDAFLDKDAVQYDFSVAFGGNTIFEGVITQETDGSMIHMVKNDGSVIVFDGDKVFASNEADLTNPMTRFHIFTWPYFFSMPYKLNDGGTIWQDEKAMTWGGDTTFPTARLSFENGVGDTSEDWYEVYKNPETNVLAGVAYIVSYGKGVEAAEKEPHAAKYNELTMVDGVPFATNWSFHNWNPQDGYTNQIGLATIKNIQFVNKEDSFYAQPDGAGEVAMPGE</sequence>
<accession>A0A090QIM9</accession>
<comment type="caution">
    <text evidence="1">The sequence shown here is derived from an EMBL/GenBank/DDBJ whole genome shotgun (WGS) entry which is preliminary data.</text>
</comment>
<protein>
    <recommendedName>
        <fullName evidence="3">Heat-shock protein Hsp90</fullName>
    </recommendedName>
</protein>
<proteinExistence type="predicted"/>
<reference evidence="1 2" key="1">
    <citation type="journal article" date="2014" name="Genome Announc.">
        <title>Draft Genome Sequences of Marine Flavobacterium Nonlabens Strains NR17, NR24, NR27, NR32, NR33, and Ara13.</title>
        <authorList>
            <person name="Nakanishi M."/>
            <person name="Meirelles P."/>
            <person name="Suzuki R."/>
            <person name="Takatani N."/>
            <person name="Mino S."/>
            <person name="Suda W."/>
            <person name="Oshima K."/>
            <person name="Hattori M."/>
            <person name="Ohkuma M."/>
            <person name="Hosokawa M."/>
            <person name="Miyashita K."/>
            <person name="Thompson F.L."/>
            <person name="Niwa A."/>
            <person name="Sawabe T."/>
            <person name="Sawabe T."/>
        </authorList>
    </citation>
    <scope>NUCLEOTIDE SEQUENCE [LARGE SCALE GENOMIC DNA]</scope>
    <source>
        <strain evidence="2">JCM19314</strain>
    </source>
</reference>
<evidence type="ECO:0000313" key="2">
    <source>
        <dbReference type="Proteomes" id="UP000029226"/>
    </source>
</evidence>
<dbReference type="AlphaFoldDB" id="A0A090QIM9"/>
<dbReference type="EMBL" id="BBMM01000012">
    <property type="protein sequence ID" value="GAL01659.1"/>
    <property type="molecule type" value="Genomic_DNA"/>
</dbReference>
<name>A0A090QIM9_NONUL</name>
<dbReference type="Proteomes" id="UP000029226">
    <property type="component" value="Unassembled WGS sequence"/>
</dbReference>